<evidence type="ECO:0000313" key="3">
    <source>
        <dbReference type="Proteomes" id="UP000246132"/>
    </source>
</evidence>
<keyword evidence="3" id="KW-1185">Reference proteome</keyword>
<gene>
    <name evidence="2" type="ORF">DEM25_001875</name>
</gene>
<organism evidence="2 3">
    <name type="scientific">Oceaniradius stylonematis</name>
    <dbReference type="NCBI Taxonomy" id="2184161"/>
    <lineage>
        <taxon>Bacteria</taxon>
        <taxon>Pseudomonadati</taxon>
        <taxon>Pseudomonadota</taxon>
        <taxon>Alphaproteobacteria</taxon>
        <taxon>Hyphomicrobiales</taxon>
        <taxon>Ahrensiaceae</taxon>
        <taxon>Oceaniradius</taxon>
    </lineage>
</organism>
<dbReference type="AlphaFoldDB" id="A0A3A8AE24"/>
<proteinExistence type="predicted"/>
<dbReference type="EMBL" id="QFWV02000002">
    <property type="protein sequence ID" value="RKF08095.1"/>
    <property type="molecule type" value="Genomic_DNA"/>
</dbReference>
<evidence type="ECO:0000313" key="2">
    <source>
        <dbReference type="EMBL" id="RKF08095.1"/>
    </source>
</evidence>
<keyword evidence="1" id="KW-0472">Membrane</keyword>
<name>A0A3A8AE24_9HYPH</name>
<dbReference type="Proteomes" id="UP000246132">
    <property type="component" value="Unassembled WGS sequence"/>
</dbReference>
<comment type="caution">
    <text evidence="2">The sequence shown here is derived from an EMBL/GenBank/DDBJ whole genome shotgun (WGS) entry which is preliminary data.</text>
</comment>
<sequence length="254" mass="27402">MTPAYDTAAASPSPHPAANGLPAAAWTAFRVLAVIAGLSAIMVVAGHFYGSRLLQSSMSTSPEPIQLVIGNDVLDVPENMIRHEAQRVPGVTGRVDLRLYWPERAGYRLSHADAFSDTDPETTQTVLISVAKRQWLLDMAGRLELVYGKAADASAAPRPLHGLTALRLDPAHGYVDETLYFAPSANGGALPAFIARCNEPAAGATPLLLACETDLFFGETLEARIRFPAHFLADWARFRSELDAFLHGLQVRAE</sequence>
<feature type="transmembrane region" description="Helical" evidence="1">
    <location>
        <begin position="23"/>
        <end position="49"/>
    </location>
</feature>
<protein>
    <submittedName>
        <fullName evidence="2">Uncharacterized protein</fullName>
    </submittedName>
</protein>
<dbReference type="OrthoDB" id="7959514at2"/>
<reference evidence="2 3" key="1">
    <citation type="journal article" date="2018" name="Int. J. Syst. Bacteriol.">
        <title>Oceaniradius stylonemae gen. nov., sp. nov., isolated from a red alga, Stylonema cornu-cervi.</title>
        <authorList>
            <person name="Jeong S."/>
        </authorList>
    </citation>
    <scope>NUCLEOTIDE SEQUENCE [LARGE SCALE GENOMIC DNA]</scope>
    <source>
        <strain evidence="2 3">StC1</strain>
    </source>
</reference>
<evidence type="ECO:0000256" key="1">
    <source>
        <dbReference type="SAM" id="Phobius"/>
    </source>
</evidence>
<dbReference type="RefSeq" id="WP_109767935.1">
    <property type="nucleotide sequence ID" value="NZ_QFWV02000002.1"/>
</dbReference>
<accession>A0A3A8AE24</accession>
<keyword evidence="1" id="KW-0812">Transmembrane</keyword>
<keyword evidence="1" id="KW-1133">Transmembrane helix</keyword>